<dbReference type="InterPro" id="IPR045584">
    <property type="entry name" value="Pilin-like"/>
</dbReference>
<dbReference type="Gene3D" id="3.30.700.10">
    <property type="entry name" value="Glycoprotein, Type 4 Pilin"/>
    <property type="match status" value="1"/>
</dbReference>
<keyword evidence="1" id="KW-0472">Membrane</keyword>
<name>A0A3B0UAL4_9ZZZZ</name>
<evidence type="ECO:0008006" key="3">
    <source>
        <dbReference type="Google" id="ProtNLM"/>
    </source>
</evidence>
<dbReference type="SUPFAM" id="SSF54523">
    <property type="entry name" value="Pili subunits"/>
    <property type="match status" value="1"/>
</dbReference>
<dbReference type="EMBL" id="UOEN01000387">
    <property type="protein sequence ID" value="VAW17734.1"/>
    <property type="molecule type" value="Genomic_DNA"/>
</dbReference>
<evidence type="ECO:0000313" key="2">
    <source>
        <dbReference type="EMBL" id="VAW17734.1"/>
    </source>
</evidence>
<feature type="transmembrane region" description="Helical" evidence="1">
    <location>
        <begin position="6"/>
        <end position="25"/>
    </location>
</feature>
<protein>
    <recommendedName>
        <fullName evidence="3">Type II secretion system protein GspG C-terminal domain-containing protein</fullName>
    </recommendedName>
</protein>
<evidence type="ECO:0000256" key="1">
    <source>
        <dbReference type="SAM" id="Phobius"/>
    </source>
</evidence>
<sequence length="148" mass="16303">MLKKKIIIIEGIVVISVVFILLGVVMPRFRGMPKEVNVTKAKAEIKLLQTALESFYINQLPNAYPATSNAVLENYLSVANPLIVEFPLYDPFRLPEAEYSYALSSNGLYYVIFSYGLDGDADITGISARGVLEGVKDDDIYATNGIGF</sequence>
<reference evidence="2" key="1">
    <citation type="submission" date="2018-06" db="EMBL/GenBank/DDBJ databases">
        <authorList>
            <person name="Zhirakovskaya E."/>
        </authorList>
    </citation>
    <scope>NUCLEOTIDE SEQUENCE</scope>
</reference>
<dbReference type="AlphaFoldDB" id="A0A3B0UAL4"/>
<keyword evidence="1" id="KW-1133">Transmembrane helix</keyword>
<gene>
    <name evidence="2" type="ORF">MNBD_BACTEROID05-767</name>
</gene>
<keyword evidence="1" id="KW-0812">Transmembrane</keyword>
<proteinExistence type="predicted"/>
<organism evidence="2">
    <name type="scientific">hydrothermal vent metagenome</name>
    <dbReference type="NCBI Taxonomy" id="652676"/>
    <lineage>
        <taxon>unclassified sequences</taxon>
        <taxon>metagenomes</taxon>
        <taxon>ecological metagenomes</taxon>
    </lineage>
</organism>
<accession>A0A3B0UAL4</accession>